<dbReference type="GO" id="GO:0016887">
    <property type="term" value="F:ATP hydrolysis activity"/>
    <property type="evidence" value="ECO:0007669"/>
    <property type="project" value="InterPro"/>
</dbReference>
<dbReference type="PANTHER" id="PTHR43294:SF21">
    <property type="entry name" value="CATION TRANSPORTING ATPASE"/>
    <property type="match status" value="1"/>
</dbReference>
<dbReference type="HOGENOM" id="CLU_002360_1_0_7"/>
<dbReference type="Pfam" id="PF13246">
    <property type="entry name" value="Cation_ATPase"/>
    <property type="match status" value="1"/>
</dbReference>
<feature type="domain" description="Cation-transporting P-type ATPase N-terminal" evidence="11">
    <location>
        <begin position="3"/>
        <end position="73"/>
    </location>
</feature>
<keyword evidence="4 10" id="KW-0812">Transmembrane</keyword>
<dbReference type="Pfam" id="PF00690">
    <property type="entry name" value="Cation_ATPase_N"/>
    <property type="match status" value="1"/>
</dbReference>
<dbReference type="Pfam" id="PF08282">
    <property type="entry name" value="Hydrolase_3"/>
    <property type="match status" value="1"/>
</dbReference>
<dbReference type="Gene3D" id="2.70.150.10">
    <property type="entry name" value="Calcium-transporting ATPase, cytoplasmic transduction domain A"/>
    <property type="match status" value="1"/>
</dbReference>
<keyword evidence="13" id="KW-1185">Reference proteome</keyword>
<comment type="similarity">
    <text evidence="2">Belongs to the cation transport ATPase (P-type) (TC 3.A.3) family. Type IIA subfamily.</text>
</comment>
<dbReference type="InterPro" id="IPR018303">
    <property type="entry name" value="ATPase_P-typ_P_site"/>
</dbReference>
<dbReference type="InterPro" id="IPR023214">
    <property type="entry name" value="HAD_sf"/>
</dbReference>
<keyword evidence="9 10" id="KW-0472">Membrane</keyword>
<evidence type="ECO:0000259" key="11">
    <source>
        <dbReference type="SMART" id="SM00831"/>
    </source>
</evidence>
<reference evidence="12 13" key="1">
    <citation type="journal article" date="2012" name="Stand. Genomic Sci.">
        <title>Complete genome sequence of the sulfur compounds oxidizing chemolithoautotroph Sulfuricurvum kujiense type strain (YK-1(T)).</title>
        <authorList>
            <person name="Han C."/>
            <person name="Kotsyurbenko O."/>
            <person name="Chertkov O."/>
            <person name="Held B."/>
            <person name="Lapidus A."/>
            <person name="Nolan M."/>
            <person name="Lucas S."/>
            <person name="Hammon N."/>
            <person name="Deshpande S."/>
            <person name="Cheng J.F."/>
            <person name="Tapia R."/>
            <person name="Goodwin L.A."/>
            <person name="Pitluck S."/>
            <person name="Liolios K."/>
            <person name="Pagani I."/>
            <person name="Ivanova N."/>
            <person name="Mavromatis K."/>
            <person name="Mikhailova N."/>
            <person name="Pati A."/>
            <person name="Chen A."/>
            <person name="Palaniappan K."/>
            <person name="Land M."/>
            <person name="Hauser L."/>
            <person name="Chang Y.J."/>
            <person name="Jeffries C.D."/>
            <person name="Brambilla E.M."/>
            <person name="Rohde M."/>
            <person name="Spring S."/>
            <person name="Sikorski J."/>
            <person name="Goker M."/>
            <person name="Woyke T."/>
            <person name="Bristow J."/>
            <person name="Eisen J.A."/>
            <person name="Markowitz V."/>
            <person name="Hugenholtz P."/>
            <person name="Kyrpides N.C."/>
            <person name="Klenk H.P."/>
            <person name="Detter J.C."/>
        </authorList>
    </citation>
    <scope>NUCLEOTIDE SEQUENCE [LARGE SCALE GENOMIC DNA]</scope>
    <source>
        <strain evidence="13">ATCC BAA-921 / DSM 16994 / JCM 11577 / YK-1</strain>
    </source>
</reference>
<dbReference type="InterPro" id="IPR023298">
    <property type="entry name" value="ATPase_P-typ_TM_dom_sf"/>
</dbReference>
<dbReference type="PRINTS" id="PR00120">
    <property type="entry name" value="HATPASE"/>
</dbReference>
<dbReference type="InterPro" id="IPR006068">
    <property type="entry name" value="ATPase_P-typ_cation-transptr_C"/>
</dbReference>
<evidence type="ECO:0000256" key="1">
    <source>
        <dbReference type="ARBA" id="ARBA00004651"/>
    </source>
</evidence>
<dbReference type="STRING" id="709032.Sulku_0835"/>
<dbReference type="PANTHER" id="PTHR43294">
    <property type="entry name" value="SODIUM/POTASSIUM-TRANSPORTING ATPASE SUBUNIT ALPHA"/>
    <property type="match status" value="1"/>
</dbReference>
<dbReference type="InterPro" id="IPR044492">
    <property type="entry name" value="P_typ_ATPase_HD_dom"/>
</dbReference>
<dbReference type="OrthoDB" id="2490525at2"/>
<feature type="transmembrane region" description="Helical" evidence="10">
    <location>
        <begin position="763"/>
        <end position="782"/>
    </location>
</feature>
<dbReference type="InterPro" id="IPR023299">
    <property type="entry name" value="ATPase_P-typ_cyto_dom_N"/>
</dbReference>
<accession>E4U1Y3</accession>
<dbReference type="SUPFAM" id="SSF56784">
    <property type="entry name" value="HAD-like"/>
    <property type="match status" value="1"/>
</dbReference>
<evidence type="ECO:0000256" key="10">
    <source>
        <dbReference type="SAM" id="Phobius"/>
    </source>
</evidence>
<dbReference type="Pfam" id="PF00689">
    <property type="entry name" value="Cation_ATPase_C"/>
    <property type="match status" value="1"/>
</dbReference>
<feature type="transmembrane region" description="Helical" evidence="10">
    <location>
        <begin position="241"/>
        <end position="262"/>
    </location>
</feature>
<organism evidence="12 13">
    <name type="scientific">Sulfuricurvum kujiense (strain ATCC BAA-921 / DSM 16994 / JCM 11577 / YK-1)</name>
    <dbReference type="NCBI Taxonomy" id="709032"/>
    <lineage>
        <taxon>Bacteria</taxon>
        <taxon>Pseudomonadati</taxon>
        <taxon>Campylobacterota</taxon>
        <taxon>Epsilonproteobacteria</taxon>
        <taxon>Campylobacterales</taxon>
        <taxon>Sulfurimonadaceae</taxon>
        <taxon>Sulfuricurvum</taxon>
    </lineage>
</organism>
<evidence type="ECO:0000313" key="12">
    <source>
        <dbReference type="EMBL" id="ADR33501.1"/>
    </source>
</evidence>
<feature type="transmembrane region" description="Helical" evidence="10">
    <location>
        <begin position="268"/>
        <end position="293"/>
    </location>
</feature>
<dbReference type="InterPro" id="IPR050510">
    <property type="entry name" value="Cation_transp_ATPase_P-type"/>
</dbReference>
<keyword evidence="6" id="KW-0067">ATP-binding</keyword>
<dbReference type="Gene3D" id="3.40.50.1000">
    <property type="entry name" value="HAD superfamily/HAD-like"/>
    <property type="match status" value="1"/>
</dbReference>
<dbReference type="eggNOG" id="COG0474">
    <property type="taxonomic scope" value="Bacteria"/>
</dbReference>
<keyword evidence="8 10" id="KW-1133">Transmembrane helix</keyword>
<dbReference type="SFLD" id="SFLDS00003">
    <property type="entry name" value="Haloacid_Dehalogenase"/>
    <property type="match status" value="1"/>
</dbReference>
<dbReference type="SUPFAM" id="SSF81660">
    <property type="entry name" value="Metal cation-transporting ATPase, ATP-binding domain N"/>
    <property type="match status" value="1"/>
</dbReference>
<dbReference type="NCBIfam" id="TIGR01494">
    <property type="entry name" value="ATPase_P-type"/>
    <property type="match status" value="2"/>
</dbReference>
<dbReference type="InterPro" id="IPR001757">
    <property type="entry name" value="P_typ_ATPase"/>
</dbReference>
<dbReference type="InterPro" id="IPR004014">
    <property type="entry name" value="ATPase_P-typ_cation-transptr_N"/>
</dbReference>
<dbReference type="SUPFAM" id="SSF81653">
    <property type="entry name" value="Calcium ATPase, transduction domain A"/>
    <property type="match status" value="1"/>
</dbReference>
<comment type="subcellular location">
    <subcellularLocation>
        <location evidence="1">Cell membrane</location>
        <topology evidence="1">Multi-pass membrane protein</topology>
    </subcellularLocation>
</comment>
<dbReference type="InterPro" id="IPR059000">
    <property type="entry name" value="ATPase_P-type_domA"/>
</dbReference>
<evidence type="ECO:0000256" key="9">
    <source>
        <dbReference type="ARBA" id="ARBA00023136"/>
    </source>
</evidence>
<proteinExistence type="inferred from homology"/>
<dbReference type="PROSITE" id="PS00154">
    <property type="entry name" value="ATPASE_E1_E2"/>
    <property type="match status" value="1"/>
</dbReference>
<dbReference type="Gene3D" id="3.40.1110.10">
    <property type="entry name" value="Calcium-transporting ATPase, cytoplasmic domain N"/>
    <property type="match status" value="1"/>
</dbReference>
<dbReference type="InterPro" id="IPR008250">
    <property type="entry name" value="ATPase_P-typ_transduc_dom_A_sf"/>
</dbReference>
<feature type="transmembrane region" description="Helical" evidence="10">
    <location>
        <begin position="836"/>
        <end position="852"/>
    </location>
</feature>
<gene>
    <name evidence="12" type="ordered locus">Sulku_0835</name>
</gene>
<dbReference type="Proteomes" id="UP000008721">
    <property type="component" value="Chromosome"/>
</dbReference>
<feature type="transmembrane region" description="Helical" evidence="10">
    <location>
        <begin position="718"/>
        <end position="743"/>
    </location>
</feature>
<keyword evidence="7" id="KW-1278">Translocase</keyword>
<dbReference type="GO" id="GO:0005524">
    <property type="term" value="F:ATP binding"/>
    <property type="evidence" value="ECO:0007669"/>
    <property type="project" value="UniProtKB-KW"/>
</dbReference>
<dbReference type="Gene3D" id="1.20.1110.10">
    <property type="entry name" value="Calcium-transporting ATPase, transmembrane domain"/>
    <property type="match status" value="1"/>
</dbReference>
<name>E4U1Y3_SULKY</name>
<keyword evidence="3" id="KW-1003">Cell membrane</keyword>
<dbReference type="PRINTS" id="PR00119">
    <property type="entry name" value="CATATPASE"/>
</dbReference>
<evidence type="ECO:0000256" key="8">
    <source>
        <dbReference type="ARBA" id="ARBA00022989"/>
    </source>
</evidence>
<dbReference type="InterPro" id="IPR036412">
    <property type="entry name" value="HAD-like_sf"/>
</dbReference>
<evidence type="ECO:0000313" key="13">
    <source>
        <dbReference type="Proteomes" id="UP000008721"/>
    </source>
</evidence>
<evidence type="ECO:0000256" key="7">
    <source>
        <dbReference type="ARBA" id="ARBA00022967"/>
    </source>
</evidence>
<evidence type="ECO:0000256" key="6">
    <source>
        <dbReference type="ARBA" id="ARBA00022840"/>
    </source>
</evidence>
<keyword evidence="5" id="KW-0547">Nucleotide-binding</keyword>
<evidence type="ECO:0000256" key="2">
    <source>
        <dbReference type="ARBA" id="ARBA00005675"/>
    </source>
</evidence>
<evidence type="ECO:0000256" key="4">
    <source>
        <dbReference type="ARBA" id="ARBA00022692"/>
    </source>
</evidence>
<dbReference type="SFLD" id="SFLDG00002">
    <property type="entry name" value="C1.7:_P-type_atpase_like"/>
    <property type="match status" value="1"/>
</dbReference>
<evidence type="ECO:0000256" key="3">
    <source>
        <dbReference type="ARBA" id="ARBA00022475"/>
    </source>
</evidence>
<dbReference type="Pfam" id="PF00122">
    <property type="entry name" value="E1-E2_ATPase"/>
    <property type="match status" value="1"/>
</dbReference>
<dbReference type="RefSeq" id="WP_013459698.1">
    <property type="nucleotide sequence ID" value="NC_014762.1"/>
</dbReference>
<sequence>MKAITLSELFSVYTTSEEGISDEEAERRQRQYGLNTLPKIATISLYNRLVSQFTHFFALLLWAAAAISFAIAWIDPASNMLPIGWAIVIVIVLNGVFGFYQEFRTEKSLEALRSMLPIKVRVHRGGIERIVMAEELVPGDIVLLSEGDKVPADIYVIRAFDVWVNESALTGESEPVSADALGSGHTKSLLYSGTYIVKGEARGVVYATGKESRYGTIAALTQSVESGEGHLHKEIAHISKIIAFTSFVIAAGLIVIGGAGGFELWKTFLFALGVLVALIPEGLLPTVTLALAFGAQRMASKGFLVNGLSVIENLGAVSVIATDKTGTITQNKMEVTAWKEEGSEEPSSLLLDAALLCNRADEQNGDPVERALLTFASSYTDVVHRRSELPMLSDYPFDYHLKRMSTIHKGEDGFLLYCKGAPEVILGLCDEVMTSEGKHKIDDMMHQKLMEQHDVLASSGYRVIAFAMREFDLLPSSRQDAENALQFIGFIAMVDPLREDIEEAVRLCHKAGIRVLMLTGDHPITAATIGMKAGIIASETEVTNGEYLEKLPSSAIKRLLRHNHVFARVSPEQKLFLVTLLKEMGETVAVTGDGVNDAPALKRADVGIAMGSGTDVAKQSADAVLMDDHFATIVKGIEEGRAVYENIRRFITYMLSSNLPEAVPYVLFFWIGLPLALPVPLVLAIDLGTDIMPGLALGLEPPHKGLMIQKPRSKKERILTAGVYFRAFGFLGLITAILSMGLFWCYLKAHGWNGGPLSWNDPIYLQATTLTFSAIVFAQIANGLSCRSARESLFTIGWWNNRYYWGGVGVELGLLLLLIFFTPLSTVFGTVAFDPIYWWGVVAVTVTVLAAEEGRKWIKRF</sequence>
<dbReference type="SMART" id="SM00831">
    <property type="entry name" value="Cation_ATPase_N"/>
    <property type="match status" value="1"/>
</dbReference>
<dbReference type="SUPFAM" id="SSF81665">
    <property type="entry name" value="Calcium ATPase, transmembrane domain M"/>
    <property type="match status" value="1"/>
</dbReference>
<dbReference type="EMBL" id="CP002355">
    <property type="protein sequence ID" value="ADR33501.1"/>
    <property type="molecule type" value="Genomic_DNA"/>
</dbReference>
<feature type="transmembrane region" description="Helical" evidence="10">
    <location>
        <begin position="80"/>
        <end position="100"/>
    </location>
</feature>
<dbReference type="GO" id="GO:0005886">
    <property type="term" value="C:plasma membrane"/>
    <property type="evidence" value="ECO:0007669"/>
    <property type="project" value="UniProtKB-SubCell"/>
</dbReference>
<evidence type="ECO:0000256" key="5">
    <source>
        <dbReference type="ARBA" id="ARBA00022741"/>
    </source>
</evidence>
<dbReference type="SFLD" id="SFLDF00027">
    <property type="entry name" value="p-type_atpase"/>
    <property type="match status" value="1"/>
</dbReference>
<dbReference type="AlphaFoldDB" id="E4U1Y3"/>
<feature type="transmembrane region" description="Helical" evidence="10">
    <location>
        <begin position="803"/>
        <end position="824"/>
    </location>
</feature>
<feature type="transmembrane region" description="Helical" evidence="10">
    <location>
        <begin position="53"/>
        <end position="74"/>
    </location>
</feature>
<dbReference type="KEGG" id="sku:Sulku_0835"/>
<protein>
    <submittedName>
        <fullName evidence="12">ATPase, P-type (Transporting), HAD superfamily, subfamily IC</fullName>
    </submittedName>
</protein>